<protein>
    <submittedName>
        <fullName evidence="2">LRRNT_2 domain-containing protein</fullName>
    </submittedName>
</protein>
<dbReference type="PANTHER" id="PTHR31524:SF2">
    <property type="entry name" value="PROTEIN CBG10426"/>
    <property type="match status" value="1"/>
</dbReference>
<sequence>MALHHTCTHGEMSSQGTIWRTTNRLTIDWPSEPLGCCSEQEVSLTSCIVFKSSVSAHARDEMAESPVGSFQGCKYRDGYCSLKDGSLAIWTPEESEKCKYIFVSKMKGFLLGNVWLSDNKEFALSFNNNSYAIAKLHITKRDTLYQVGLVTSNQFASQLLALEGSIHSSVSAMFNLEWAMACNKMNTLWVALLSSLVTRHQTNLSSSQYY</sequence>
<evidence type="ECO:0000313" key="2">
    <source>
        <dbReference type="WBParaSite" id="Hba_00293"/>
    </source>
</evidence>
<dbReference type="Proteomes" id="UP000095283">
    <property type="component" value="Unplaced"/>
</dbReference>
<organism evidence="1 2">
    <name type="scientific">Heterorhabditis bacteriophora</name>
    <name type="common">Entomopathogenic nematode worm</name>
    <dbReference type="NCBI Taxonomy" id="37862"/>
    <lineage>
        <taxon>Eukaryota</taxon>
        <taxon>Metazoa</taxon>
        <taxon>Ecdysozoa</taxon>
        <taxon>Nematoda</taxon>
        <taxon>Chromadorea</taxon>
        <taxon>Rhabditida</taxon>
        <taxon>Rhabditina</taxon>
        <taxon>Rhabditomorpha</taxon>
        <taxon>Strongyloidea</taxon>
        <taxon>Heterorhabditidae</taxon>
        <taxon>Heterorhabditis</taxon>
    </lineage>
</organism>
<dbReference type="AlphaFoldDB" id="A0A1I7W6Q8"/>
<accession>A0A1I7W6Q8</accession>
<keyword evidence="1" id="KW-1185">Reference proteome</keyword>
<dbReference type="WBParaSite" id="Hba_00293">
    <property type="protein sequence ID" value="Hba_00293"/>
    <property type="gene ID" value="Hba_00293"/>
</dbReference>
<name>A0A1I7W6Q8_HETBA</name>
<proteinExistence type="predicted"/>
<dbReference type="PANTHER" id="PTHR31524">
    <property type="match status" value="1"/>
</dbReference>
<reference evidence="2" key="1">
    <citation type="submission" date="2016-11" db="UniProtKB">
        <authorList>
            <consortium name="WormBaseParasite"/>
        </authorList>
    </citation>
    <scope>IDENTIFICATION</scope>
</reference>
<evidence type="ECO:0000313" key="1">
    <source>
        <dbReference type="Proteomes" id="UP000095283"/>
    </source>
</evidence>